<sequence length="210" mass="23313">MLIIAAIVLCAGASAYAQNTGVRYKWHDGQGLVHFSDSLTTEAMKYGYELVNDRGLVVQRVSRQLNAQERAAANKLAAEQAAKDRAIQERADADAQMLSAYPDEESYQISLQQALDTFDQQINTTRINLRSQEKALTDLLGRAADIENGKEAVPKALVDNIARQRNVVASLRGTLQRQQAARAQSVQQQAQLMAHYREVKAVQDKQRSDD</sequence>
<comment type="caution">
    <text evidence="2">The sequence shown here is derived from an EMBL/GenBank/DDBJ whole genome shotgun (WGS) entry which is preliminary data.</text>
</comment>
<proteinExistence type="predicted"/>
<reference evidence="2 3" key="1">
    <citation type="journal article" date="2012" name="J. Bacteriol.">
        <title>Genome sequences for six rhodanobacter strains, isolated from soils and the terrestrial subsurface, with variable denitrification capabilities.</title>
        <authorList>
            <person name="Kostka J.E."/>
            <person name="Green S.J."/>
            <person name="Rishishwar L."/>
            <person name="Prakash O."/>
            <person name="Katz L.S."/>
            <person name="Marino-Ramirez L."/>
            <person name="Jordan I.K."/>
            <person name="Munk C."/>
            <person name="Ivanova N."/>
            <person name="Mikhailova N."/>
            <person name="Watson D.B."/>
            <person name="Brown S.D."/>
            <person name="Palumbo A.V."/>
            <person name="Brooks S.C."/>
        </authorList>
    </citation>
    <scope>NUCLEOTIDE SEQUENCE [LARGE SCALE GENOMIC DNA]</scope>
    <source>
        <strain evidence="2 3">B39</strain>
    </source>
</reference>
<feature type="signal peptide" evidence="1">
    <location>
        <begin position="1"/>
        <end position="17"/>
    </location>
</feature>
<organism evidence="2 3">
    <name type="scientific">Rhodanobacter spathiphylli B39</name>
    <dbReference type="NCBI Taxonomy" id="1163407"/>
    <lineage>
        <taxon>Bacteria</taxon>
        <taxon>Pseudomonadati</taxon>
        <taxon>Pseudomonadota</taxon>
        <taxon>Gammaproteobacteria</taxon>
        <taxon>Lysobacterales</taxon>
        <taxon>Rhodanobacteraceae</taxon>
        <taxon>Rhodanobacter</taxon>
    </lineage>
</organism>
<dbReference type="Proteomes" id="UP000003226">
    <property type="component" value="Unassembled WGS sequence"/>
</dbReference>
<gene>
    <name evidence="2" type="ORF">UU7_16882</name>
</gene>
<dbReference type="AlphaFoldDB" id="I4VPM7"/>
<dbReference type="PATRIC" id="fig|1163407.3.peg.3383"/>
<evidence type="ECO:0000313" key="3">
    <source>
        <dbReference type="Proteomes" id="UP000003226"/>
    </source>
</evidence>
<keyword evidence="3" id="KW-1185">Reference proteome</keyword>
<accession>I4VPM7</accession>
<dbReference type="eggNOG" id="COG2433">
    <property type="taxonomic scope" value="Bacteria"/>
</dbReference>
<evidence type="ECO:0000256" key="1">
    <source>
        <dbReference type="SAM" id="SignalP"/>
    </source>
</evidence>
<keyword evidence="1" id="KW-0732">Signal</keyword>
<dbReference type="EMBL" id="AJXT01000071">
    <property type="protein sequence ID" value="EIL89168.1"/>
    <property type="molecule type" value="Genomic_DNA"/>
</dbReference>
<dbReference type="STRING" id="1163407.UU7_16882"/>
<protein>
    <submittedName>
        <fullName evidence="2">ABC transporter ATPase</fullName>
    </submittedName>
</protein>
<evidence type="ECO:0000313" key="2">
    <source>
        <dbReference type="EMBL" id="EIL89168.1"/>
    </source>
</evidence>
<name>I4VPM7_9GAMM</name>
<feature type="chain" id="PRO_5003696234" evidence="1">
    <location>
        <begin position="18"/>
        <end position="210"/>
    </location>
</feature>